<keyword evidence="1" id="KW-0732">Signal</keyword>
<evidence type="ECO:0000313" key="3">
    <source>
        <dbReference type="EMBL" id="SHE44189.1"/>
    </source>
</evidence>
<dbReference type="InterPro" id="IPR029062">
    <property type="entry name" value="Class_I_gatase-like"/>
</dbReference>
<evidence type="ECO:0000259" key="2">
    <source>
        <dbReference type="Pfam" id="PF06283"/>
    </source>
</evidence>
<dbReference type="EMBL" id="FQUM01000001">
    <property type="protein sequence ID" value="SHE44189.1"/>
    <property type="molecule type" value="Genomic_DNA"/>
</dbReference>
<dbReference type="SUPFAM" id="SSF52317">
    <property type="entry name" value="Class I glutamine amidotransferase-like"/>
    <property type="match status" value="1"/>
</dbReference>
<dbReference type="PANTHER" id="PTHR40469:SF2">
    <property type="entry name" value="GALACTOSE-BINDING DOMAIN-LIKE SUPERFAMILY PROTEIN"/>
    <property type="match status" value="1"/>
</dbReference>
<evidence type="ECO:0000256" key="1">
    <source>
        <dbReference type="SAM" id="SignalP"/>
    </source>
</evidence>
<feature type="domain" description="ThuA-like" evidence="2">
    <location>
        <begin position="33"/>
        <end position="249"/>
    </location>
</feature>
<organism evidence="3 4">
    <name type="scientific">Mariniphaga anaerophila</name>
    <dbReference type="NCBI Taxonomy" id="1484053"/>
    <lineage>
        <taxon>Bacteria</taxon>
        <taxon>Pseudomonadati</taxon>
        <taxon>Bacteroidota</taxon>
        <taxon>Bacteroidia</taxon>
        <taxon>Marinilabiliales</taxon>
        <taxon>Prolixibacteraceae</taxon>
        <taxon>Mariniphaga</taxon>
    </lineage>
</organism>
<evidence type="ECO:0000313" key="4">
    <source>
        <dbReference type="Proteomes" id="UP000184164"/>
    </source>
</evidence>
<dbReference type="Gene3D" id="3.40.50.880">
    <property type="match status" value="1"/>
</dbReference>
<dbReference type="Pfam" id="PF06283">
    <property type="entry name" value="ThuA"/>
    <property type="match status" value="1"/>
</dbReference>
<proteinExistence type="predicted"/>
<gene>
    <name evidence="3" type="ORF">SAMN05444274_101368</name>
</gene>
<dbReference type="AlphaFoldDB" id="A0A1M4TI57"/>
<sequence length="254" mass="29366">MKTMIIAFGLFFAFAVTICAQEKKPEFETPAHLLVFSKTDGFRHESLSSGIKMLFDLSKAQNWVITATEEAAVFTPEILSTFDVVIFMNPTGDALNTYEQEAFEDFMKRGKGMVGIHAAADFEYEWPFYGELVGGYFKTHPPAQTGTVIFENFDHPAMEPFKGMKSYTTFDEWYTFRENPRSKVNVLARLDENSIKKYKNDDWRMGDHPIIWWQETNGMRTFYTGFGHTHEAFQDKKIIEHIKNAINWAAKRTD</sequence>
<dbReference type="STRING" id="1484053.SAMN05444274_101368"/>
<dbReference type="PANTHER" id="PTHR40469">
    <property type="entry name" value="SECRETED GLYCOSYL HYDROLASE"/>
    <property type="match status" value="1"/>
</dbReference>
<dbReference type="OrthoDB" id="9775889at2"/>
<keyword evidence="4" id="KW-1185">Reference proteome</keyword>
<accession>A0A1M4TI57</accession>
<name>A0A1M4TI57_9BACT</name>
<dbReference type="InterPro" id="IPR029010">
    <property type="entry name" value="ThuA-like"/>
</dbReference>
<dbReference type="RefSeq" id="WP_072998373.1">
    <property type="nucleotide sequence ID" value="NZ_FQUM01000001.1"/>
</dbReference>
<dbReference type="Proteomes" id="UP000184164">
    <property type="component" value="Unassembled WGS sequence"/>
</dbReference>
<feature type="chain" id="PRO_5009907525" evidence="1">
    <location>
        <begin position="21"/>
        <end position="254"/>
    </location>
</feature>
<feature type="signal peptide" evidence="1">
    <location>
        <begin position="1"/>
        <end position="20"/>
    </location>
</feature>
<protein>
    <submittedName>
        <fullName evidence="3">Trehalose utilisation</fullName>
    </submittedName>
</protein>
<reference evidence="3 4" key="1">
    <citation type="submission" date="2016-11" db="EMBL/GenBank/DDBJ databases">
        <authorList>
            <person name="Jaros S."/>
            <person name="Januszkiewicz K."/>
            <person name="Wedrychowicz H."/>
        </authorList>
    </citation>
    <scope>NUCLEOTIDE SEQUENCE [LARGE SCALE GENOMIC DNA]</scope>
    <source>
        <strain evidence="3 4">DSM 26910</strain>
    </source>
</reference>